<evidence type="ECO:0000313" key="1">
    <source>
        <dbReference type="EMBL" id="MBX36767.1"/>
    </source>
</evidence>
<name>A0A2P2N2T1_RHIMU</name>
<reference evidence="1" key="1">
    <citation type="submission" date="2018-02" db="EMBL/GenBank/DDBJ databases">
        <title>Rhizophora mucronata_Transcriptome.</title>
        <authorList>
            <person name="Meera S.P."/>
            <person name="Sreeshan A."/>
            <person name="Augustine A."/>
        </authorList>
    </citation>
    <scope>NUCLEOTIDE SEQUENCE</scope>
    <source>
        <tissue evidence="1">Leaf</tissue>
    </source>
</reference>
<dbReference type="AlphaFoldDB" id="A0A2P2N2T1"/>
<protein>
    <submittedName>
        <fullName evidence="1">Uncharacterized protein</fullName>
    </submittedName>
</protein>
<proteinExistence type="predicted"/>
<accession>A0A2P2N2T1</accession>
<organism evidence="1">
    <name type="scientific">Rhizophora mucronata</name>
    <name type="common">Asiatic mangrove</name>
    <dbReference type="NCBI Taxonomy" id="61149"/>
    <lineage>
        <taxon>Eukaryota</taxon>
        <taxon>Viridiplantae</taxon>
        <taxon>Streptophyta</taxon>
        <taxon>Embryophyta</taxon>
        <taxon>Tracheophyta</taxon>
        <taxon>Spermatophyta</taxon>
        <taxon>Magnoliopsida</taxon>
        <taxon>eudicotyledons</taxon>
        <taxon>Gunneridae</taxon>
        <taxon>Pentapetalae</taxon>
        <taxon>rosids</taxon>
        <taxon>fabids</taxon>
        <taxon>Malpighiales</taxon>
        <taxon>Rhizophoraceae</taxon>
        <taxon>Rhizophora</taxon>
    </lineage>
</organism>
<dbReference type="EMBL" id="GGEC01056283">
    <property type="protein sequence ID" value="MBX36767.1"/>
    <property type="molecule type" value="Transcribed_RNA"/>
</dbReference>
<sequence length="42" mass="4498">MAMASPITRTSEQSSGVSTFGLLVCLLGRNARISFLKLINIT</sequence>